<protein>
    <submittedName>
        <fullName evidence="2">Hypothetical_protein</fullName>
    </submittedName>
</protein>
<sequence length="423" mass="46210">MLETQSTIILTDIQIQYRFDSIQSGGLAFCITKYPLAFNVSRSQIIGYQFQDSSESGYLISFINISVKINLHQLKVCSNILNNVGLSSGSFLQQSENSQIQCNNLCNGSGYVVYGLCKTDLIFGYTNINNTKSCVAPFEFNSLQCVCSDGFLLNGTKCINIIQQLTNLDSYVFNNVSQLNQDLQNNISALNTQLLSKLSQLDGYLAANVTQLNSTVNSVNNSLFTLISSVNSSMLSITYQLNLTAQSLRSDLTTTNSSILQKIQQINTEQQAMNATINAILAQLTQQKSDYTQINNSLNSFKIQQQTVDQTQNNALNNHQSQITNLNSQLSTNFNTLSGSISQLRTDMNNINNQQNNAMSSSSSYLQNQINALGGKIQSSTITVGTGQNCGSVLTLCSGSLCGFMQYGRPNGESGQRNCSGGR</sequence>
<dbReference type="AlphaFoldDB" id="A0AA86PVS9"/>
<name>A0AA86PVS9_9EUKA</name>
<dbReference type="EMBL" id="CATOUU010000699">
    <property type="protein sequence ID" value="CAI9942260.1"/>
    <property type="molecule type" value="Genomic_DNA"/>
</dbReference>
<organism evidence="1">
    <name type="scientific">Hexamita inflata</name>
    <dbReference type="NCBI Taxonomy" id="28002"/>
    <lineage>
        <taxon>Eukaryota</taxon>
        <taxon>Metamonada</taxon>
        <taxon>Diplomonadida</taxon>
        <taxon>Hexamitidae</taxon>
        <taxon>Hexamitinae</taxon>
        <taxon>Hexamita</taxon>
    </lineage>
</organism>
<evidence type="ECO:0000313" key="2">
    <source>
        <dbReference type="EMBL" id="CAL6015368.1"/>
    </source>
</evidence>
<accession>A0AA86PVS9</accession>
<evidence type="ECO:0000313" key="3">
    <source>
        <dbReference type="Proteomes" id="UP001642409"/>
    </source>
</evidence>
<gene>
    <name evidence="2" type="ORF">HINF_LOCUS24756</name>
    <name evidence="1" type="ORF">HINF_LOCUS29905</name>
</gene>
<dbReference type="Proteomes" id="UP001642409">
    <property type="component" value="Unassembled WGS sequence"/>
</dbReference>
<reference evidence="2 3" key="2">
    <citation type="submission" date="2024-07" db="EMBL/GenBank/DDBJ databases">
        <authorList>
            <person name="Akdeniz Z."/>
        </authorList>
    </citation>
    <scope>NUCLEOTIDE SEQUENCE [LARGE SCALE GENOMIC DNA]</scope>
</reference>
<comment type="caution">
    <text evidence="1">The sequence shown here is derived from an EMBL/GenBank/DDBJ whole genome shotgun (WGS) entry which is preliminary data.</text>
</comment>
<proteinExistence type="predicted"/>
<reference evidence="1" key="1">
    <citation type="submission" date="2023-06" db="EMBL/GenBank/DDBJ databases">
        <authorList>
            <person name="Kurt Z."/>
        </authorList>
    </citation>
    <scope>NUCLEOTIDE SEQUENCE</scope>
</reference>
<evidence type="ECO:0000313" key="1">
    <source>
        <dbReference type="EMBL" id="CAI9942260.1"/>
    </source>
</evidence>
<dbReference type="EMBL" id="CAXDID020000073">
    <property type="protein sequence ID" value="CAL6015368.1"/>
    <property type="molecule type" value="Genomic_DNA"/>
</dbReference>
<keyword evidence="3" id="KW-1185">Reference proteome</keyword>